<accession>A0ABW7Q9B3</accession>
<dbReference type="Proteomes" id="UP001610861">
    <property type="component" value="Unassembled WGS sequence"/>
</dbReference>
<feature type="region of interest" description="Disordered" evidence="1">
    <location>
        <begin position="100"/>
        <end position="121"/>
    </location>
</feature>
<gene>
    <name evidence="2" type="ORF">ACH3VR_10690</name>
</gene>
<evidence type="ECO:0000313" key="2">
    <source>
        <dbReference type="EMBL" id="MFH8250822.1"/>
    </source>
</evidence>
<proteinExistence type="predicted"/>
<dbReference type="EMBL" id="JBIQWL010000003">
    <property type="protein sequence ID" value="MFH8250822.1"/>
    <property type="molecule type" value="Genomic_DNA"/>
</dbReference>
<sequence>MRLERQFRALDDDTRVGLWNAIYETFEEAHQSAQHAIWLAALRRLYTDHYGDQLGRPAEEYQQDAFERLHIDIAGVDWADTADALEALYNALAGAKTRTPLRRRPKLGSRRGRDFSWANTR</sequence>
<feature type="compositionally biased region" description="Basic residues" evidence="1">
    <location>
        <begin position="100"/>
        <end position="110"/>
    </location>
</feature>
<organism evidence="2 3">
    <name type="scientific">Microbacterium alkaliflavum</name>
    <dbReference type="NCBI Taxonomy" id="3248839"/>
    <lineage>
        <taxon>Bacteria</taxon>
        <taxon>Bacillati</taxon>
        <taxon>Actinomycetota</taxon>
        <taxon>Actinomycetes</taxon>
        <taxon>Micrococcales</taxon>
        <taxon>Microbacteriaceae</taxon>
        <taxon>Microbacterium</taxon>
    </lineage>
</organism>
<keyword evidence="3" id="KW-1185">Reference proteome</keyword>
<evidence type="ECO:0000256" key="1">
    <source>
        <dbReference type="SAM" id="MobiDB-lite"/>
    </source>
</evidence>
<evidence type="ECO:0000313" key="3">
    <source>
        <dbReference type="Proteomes" id="UP001610861"/>
    </source>
</evidence>
<name>A0ABW7Q9B3_9MICO</name>
<reference evidence="2 3" key="1">
    <citation type="submission" date="2024-09" db="EMBL/GenBank/DDBJ databases">
        <authorList>
            <person name="Pan X."/>
        </authorList>
    </citation>
    <scope>NUCLEOTIDE SEQUENCE [LARGE SCALE GENOMIC DNA]</scope>
    <source>
        <strain evidence="2 3">B2969</strain>
    </source>
</reference>
<comment type="caution">
    <text evidence="2">The sequence shown here is derived from an EMBL/GenBank/DDBJ whole genome shotgun (WGS) entry which is preliminary data.</text>
</comment>
<protein>
    <submittedName>
        <fullName evidence="2">Uncharacterized protein</fullName>
    </submittedName>
</protein>